<keyword evidence="2" id="KW-1185">Reference proteome</keyword>
<evidence type="ECO:0000313" key="2">
    <source>
        <dbReference type="Proteomes" id="UP000095009"/>
    </source>
</evidence>
<sequence length="408" mass="46118">MVKPFVKRESYSTSTLAVDCREEVIFGDGRSTRPKDYITKPTNGGEGVLEALSTAPVGLLFTPASSVISEYSAISARSSPLSPLYSPISAIPLFNFDSKAIPHSTLQAVVENANFNALEKAVDDWNELKIDFCNGDNEEGTDSLNQSKLKTILKQSIHTIDALKELLDRSKSTSDKYSLQSKLLTIEMHEMIQRHAVELSITKREVDILKNNSISTRSYRNQEFSPNQSHEQIYINRGESIEQTYHRIYDEIRDLSYEMHNKQIMLRDLTRRHTQQTLPSHFSIDQIKTQFCSETMSQKPIYGGGLPCPSYQDGSQALNLLATQALDGSRPQSEMVSQPIISGDFLDQSIQRGTIDHCDTNYPKSTTEYRHILSPFPVKTNKRLMTQEPVMDYNSDTDIETETDIEKL</sequence>
<dbReference type="AlphaFoldDB" id="A0A1E3PQH9"/>
<evidence type="ECO:0000313" key="1">
    <source>
        <dbReference type="EMBL" id="ODQ67560.1"/>
    </source>
</evidence>
<gene>
    <name evidence="1" type="ORF">NADFUDRAFT_40711</name>
</gene>
<dbReference type="EMBL" id="KV454407">
    <property type="protein sequence ID" value="ODQ67560.1"/>
    <property type="molecule type" value="Genomic_DNA"/>
</dbReference>
<protein>
    <submittedName>
        <fullName evidence="1">Uncharacterized protein</fullName>
    </submittedName>
</protein>
<accession>A0A1E3PQH9</accession>
<name>A0A1E3PQH9_9ASCO</name>
<dbReference type="Proteomes" id="UP000095009">
    <property type="component" value="Unassembled WGS sequence"/>
</dbReference>
<dbReference type="OrthoDB" id="5372178at2759"/>
<proteinExistence type="predicted"/>
<organism evidence="1 2">
    <name type="scientific">Nadsonia fulvescens var. elongata DSM 6958</name>
    <dbReference type="NCBI Taxonomy" id="857566"/>
    <lineage>
        <taxon>Eukaryota</taxon>
        <taxon>Fungi</taxon>
        <taxon>Dikarya</taxon>
        <taxon>Ascomycota</taxon>
        <taxon>Saccharomycotina</taxon>
        <taxon>Dipodascomycetes</taxon>
        <taxon>Dipodascales</taxon>
        <taxon>Dipodascales incertae sedis</taxon>
        <taxon>Nadsonia</taxon>
    </lineage>
</organism>
<reference evidence="1 2" key="1">
    <citation type="journal article" date="2016" name="Proc. Natl. Acad. Sci. U.S.A.">
        <title>Comparative genomics of biotechnologically important yeasts.</title>
        <authorList>
            <person name="Riley R."/>
            <person name="Haridas S."/>
            <person name="Wolfe K.H."/>
            <person name="Lopes M.R."/>
            <person name="Hittinger C.T."/>
            <person name="Goeker M."/>
            <person name="Salamov A.A."/>
            <person name="Wisecaver J.H."/>
            <person name="Long T.M."/>
            <person name="Calvey C.H."/>
            <person name="Aerts A.L."/>
            <person name="Barry K.W."/>
            <person name="Choi C."/>
            <person name="Clum A."/>
            <person name="Coughlan A.Y."/>
            <person name="Deshpande S."/>
            <person name="Douglass A.P."/>
            <person name="Hanson S.J."/>
            <person name="Klenk H.-P."/>
            <person name="LaButti K.M."/>
            <person name="Lapidus A."/>
            <person name="Lindquist E.A."/>
            <person name="Lipzen A.M."/>
            <person name="Meier-Kolthoff J.P."/>
            <person name="Ohm R.A."/>
            <person name="Otillar R.P."/>
            <person name="Pangilinan J.L."/>
            <person name="Peng Y."/>
            <person name="Rokas A."/>
            <person name="Rosa C.A."/>
            <person name="Scheuner C."/>
            <person name="Sibirny A.A."/>
            <person name="Slot J.C."/>
            <person name="Stielow J.B."/>
            <person name="Sun H."/>
            <person name="Kurtzman C.P."/>
            <person name="Blackwell M."/>
            <person name="Grigoriev I.V."/>
            <person name="Jeffries T.W."/>
        </authorList>
    </citation>
    <scope>NUCLEOTIDE SEQUENCE [LARGE SCALE GENOMIC DNA]</scope>
    <source>
        <strain evidence="1 2">DSM 6958</strain>
    </source>
</reference>